<dbReference type="InterPro" id="IPR051396">
    <property type="entry name" value="Bact_Antivir_Def_Nuclease"/>
</dbReference>
<name>A0A133UIC4_9EURY</name>
<feature type="domain" description="OLD protein-like TOPRIM" evidence="3">
    <location>
        <begin position="427"/>
        <end position="500"/>
    </location>
</feature>
<evidence type="ECO:0000313" key="4">
    <source>
        <dbReference type="EMBL" id="KXA93935.1"/>
    </source>
</evidence>
<feature type="domain" description="Endonuclease GajA/Old nuclease/RecF-like AAA" evidence="2">
    <location>
        <begin position="14"/>
        <end position="377"/>
    </location>
</feature>
<protein>
    <submittedName>
        <fullName evidence="4">Uncharacterized protein</fullName>
    </submittedName>
</protein>
<gene>
    <name evidence="4" type="ORF">AKJ65_05790</name>
</gene>
<dbReference type="Gene3D" id="3.40.50.300">
    <property type="entry name" value="P-loop containing nucleotide triphosphate hydrolases"/>
    <property type="match status" value="1"/>
</dbReference>
<dbReference type="Proteomes" id="UP000070284">
    <property type="component" value="Unassembled WGS sequence"/>
</dbReference>
<dbReference type="InterPro" id="IPR034139">
    <property type="entry name" value="TOPRIM_OLD"/>
</dbReference>
<dbReference type="EMBL" id="LHXO01000094">
    <property type="protein sequence ID" value="KXA93935.1"/>
    <property type="molecule type" value="Genomic_DNA"/>
</dbReference>
<comment type="caution">
    <text evidence="4">The sequence shown here is derived from an EMBL/GenBank/DDBJ whole genome shotgun (WGS) entry which is preliminary data.</text>
</comment>
<dbReference type="InterPro" id="IPR041685">
    <property type="entry name" value="AAA_GajA/Old/RecF-like"/>
</dbReference>
<dbReference type="SUPFAM" id="SSF52540">
    <property type="entry name" value="P-loop containing nucleoside triphosphate hydrolases"/>
    <property type="match status" value="1"/>
</dbReference>
<feature type="region of interest" description="Disordered" evidence="1">
    <location>
        <begin position="133"/>
        <end position="155"/>
    </location>
</feature>
<evidence type="ECO:0000313" key="5">
    <source>
        <dbReference type="Proteomes" id="UP000070284"/>
    </source>
</evidence>
<evidence type="ECO:0000259" key="3">
    <source>
        <dbReference type="Pfam" id="PF20469"/>
    </source>
</evidence>
<evidence type="ECO:0000256" key="1">
    <source>
        <dbReference type="SAM" id="MobiDB-lite"/>
    </source>
</evidence>
<keyword evidence="5" id="KW-1185">Reference proteome</keyword>
<dbReference type="AlphaFoldDB" id="A0A133UIC4"/>
<dbReference type="InterPro" id="IPR027417">
    <property type="entry name" value="P-loop_NTPase"/>
</dbReference>
<accession>A0A133UIC4</accession>
<sequence length="649" mass="74752">MSADESGGSKVATLRKVEIENFRSIGDESISLESDLTVLVGPNEGGKTNTLQAISKLDGGRDLENSDKKINSEIYESDEIPDLVYIFIMDRGTAEECLDNCEVVEDPVEIKLKREKRSAKVVEVSNVKPLPRFENPNSKKIKVPRKDGSQKETQSKGFTLTEEYNVSKFKERFKDDDKVNLIEDPEPDISYYKIEDYLPEVFYLRSEDMGSLKHTYPMDDFRRNPEDYQPLYNIFKLAGREDVKQVIRRDYEENYGDIKRSLEDIGDRATEELRKRWRQSEEISLVLDHDRKNIRVYVQEDGQSMEPGRRSEGFRWFLTFFINFASEMKGDTEGNLILLDEPGLVLHPKGQKDLTELISEIAESNQIVYATPSPFLIPKKETSKIRIVERNAGEDTQIRKTGKNDLRKDELVRSILGMDMLDSYLVSDRTIVVEGPTDEKILYTIAEKMMEEKSEVSEEIEFNPFRRSKTAIVNSGGAGKSSNIGKFLEKNGLNYVLLFDYEGGTRDIMEDYKNWAEKRGMSSQERNRRILPVNDEKVKEGAVTIEDLLPKDLFLESVNELLRKSDSPFELREVEGEGNWISQINGKLEKHSIPFRLEGERKFEVVQKVCERIESEKITKNGEVKDKFVPLVGLVNRLMEKLEDQNEKS</sequence>
<dbReference type="Pfam" id="PF20469">
    <property type="entry name" value="OLD-like_TOPRIM"/>
    <property type="match status" value="1"/>
</dbReference>
<feature type="compositionally biased region" description="Basic and acidic residues" evidence="1">
    <location>
        <begin position="144"/>
        <end position="154"/>
    </location>
</feature>
<evidence type="ECO:0000259" key="2">
    <source>
        <dbReference type="Pfam" id="PF13175"/>
    </source>
</evidence>
<proteinExistence type="predicted"/>
<dbReference type="PANTHER" id="PTHR43581">
    <property type="entry name" value="ATP/GTP PHOSPHATASE"/>
    <property type="match status" value="1"/>
</dbReference>
<dbReference type="PANTHER" id="PTHR43581:SF4">
    <property type="entry name" value="ATP_GTP PHOSPHATASE"/>
    <property type="match status" value="1"/>
</dbReference>
<dbReference type="Pfam" id="PF13175">
    <property type="entry name" value="AAA_15"/>
    <property type="match status" value="1"/>
</dbReference>
<organism evidence="4 5">
    <name type="scientific">candidate division MSBL1 archaeon SCGC-AAA259E19</name>
    <dbReference type="NCBI Taxonomy" id="1698264"/>
    <lineage>
        <taxon>Archaea</taxon>
        <taxon>Methanobacteriati</taxon>
        <taxon>Methanobacteriota</taxon>
        <taxon>candidate division MSBL1</taxon>
    </lineage>
</organism>
<reference evidence="4 5" key="1">
    <citation type="journal article" date="2016" name="Sci. Rep.">
        <title>Metabolic traits of an uncultured archaeal lineage -MSBL1- from brine pools of the Red Sea.</title>
        <authorList>
            <person name="Mwirichia R."/>
            <person name="Alam I."/>
            <person name="Rashid M."/>
            <person name="Vinu M."/>
            <person name="Ba-Alawi W."/>
            <person name="Anthony Kamau A."/>
            <person name="Kamanda Ngugi D."/>
            <person name="Goker M."/>
            <person name="Klenk H.P."/>
            <person name="Bajic V."/>
            <person name="Stingl U."/>
        </authorList>
    </citation>
    <scope>NUCLEOTIDE SEQUENCE [LARGE SCALE GENOMIC DNA]</scope>
    <source>
        <strain evidence="4">SCGC-AAA259E19</strain>
    </source>
</reference>